<keyword evidence="4 9" id="KW-0805">Transcription regulation</keyword>
<protein>
    <recommendedName>
        <fullName evidence="3 9">Mediator of RNA polymerase II transcription subunit 8</fullName>
    </recommendedName>
    <alternativeName>
        <fullName evidence="8 9">Mediator complex subunit 8</fullName>
    </alternativeName>
</protein>
<evidence type="ECO:0000313" key="11">
    <source>
        <dbReference type="EMBL" id="KAK5992892.1"/>
    </source>
</evidence>
<proteinExistence type="inferred from homology"/>
<comment type="subunit">
    <text evidence="9">Component of the Mediator complex.</text>
</comment>
<keyword evidence="7 9" id="KW-0539">Nucleus</keyword>
<feature type="region of interest" description="Disordered" evidence="10">
    <location>
        <begin position="256"/>
        <end position="305"/>
    </location>
</feature>
<evidence type="ECO:0000256" key="5">
    <source>
        <dbReference type="ARBA" id="ARBA00023159"/>
    </source>
</evidence>
<evidence type="ECO:0000256" key="3">
    <source>
        <dbReference type="ARBA" id="ARBA00020637"/>
    </source>
</evidence>
<feature type="compositionally biased region" description="Polar residues" evidence="10">
    <location>
        <begin position="259"/>
        <end position="268"/>
    </location>
</feature>
<evidence type="ECO:0000256" key="1">
    <source>
        <dbReference type="ARBA" id="ARBA00004123"/>
    </source>
</evidence>
<feature type="compositionally biased region" description="Acidic residues" evidence="10">
    <location>
        <begin position="174"/>
        <end position="187"/>
    </location>
</feature>
<evidence type="ECO:0000256" key="8">
    <source>
        <dbReference type="ARBA" id="ARBA00031261"/>
    </source>
</evidence>
<sequence>MATLGLDDDELRSVEQTLSRLAQLSNSIQSLKADILKSNPLPPPSSLQASAQILQRNLQTVLDNLSENHELFSRIAVHPSTNYPGRTQEGILTQLLRKKLEPDVEELVLKGRETARLATPEGIEKLQDIWQELREWTQERIASYVRDEAGDVYTKEERQTGVDNVRTGLRKDLDEDSDDEEEDEYENEAIGADGSDQGHQPFVRGPEPETLLWFATRGDFDVPNNVEYERKADKSAANVLLQMKYSTDDAVFYFESSDENGATTPENSDSSEDVKFDFESSPKSMRDTPETDDSKDDSSLGITSS</sequence>
<dbReference type="PANTHER" id="PTHR13074">
    <property type="entry name" value="MEDIATOR OF RNA POLYMERASE II TRANSCRIPTION SUBUNIT 8"/>
    <property type="match status" value="1"/>
</dbReference>
<evidence type="ECO:0000256" key="9">
    <source>
        <dbReference type="RuleBase" id="RU364144"/>
    </source>
</evidence>
<feature type="compositionally biased region" description="Basic and acidic residues" evidence="10">
    <location>
        <begin position="272"/>
        <end position="289"/>
    </location>
</feature>
<dbReference type="EMBL" id="JAVFKD010000012">
    <property type="protein sequence ID" value="KAK5992892.1"/>
    <property type="molecule type" value="Genomic_DNA"/>
</dbReference>
<dbReference type="Pfam" id="PF10232">
    <property type="entry name" value="Med8"/>
    <property type="match status" value="1"/>
</dbReference>
<dbReference type="Gene3D" id="6.10.250.2610">
    <property type="match status" value="1"/>
</dbReference>
<organism evidence="11 12">
    <name type="scientific">Cladobotryum mycophilum</name>
    <dbReference type="NCBI Taxonomy" id="491253"/>
    <lineage>
        <taxon>Eukaryota</taxon>
        <taxon>Fungi</taxon>
        <taxon>Dikarya</taxon>
        <taxon>Ascomycota</taxon>
        <taxon>Pezizomycotina</taxon>
        <taxon>Sordariomycetes</taxon>
        <taxon>Hypocreomycetidae</taxon>
        <taxon>Hypocreales</taxon>
        <taxon>Hypocreaceae</taxon>
        <taxon>Cladobotryum</taxon>
    </lineage>
</organism>
<keyword evidence="5 9" id="KW-0010">Activator</keyword>
<name>A0ABR0SL84_9HYPO</name>
<evidence type="ECO:0000256" key="4">
    <source>
        <dbReference type="ARBA" id="ARBA00023015"/>
    </source>
</evidence>
<comment type="similarity">
    <text evidence="2 9">Belongs to the Mediator complex subunit 8 family.</text>
</comment>
<evidence type="ECO:0000256" key="2">
    <source>
        <dbReference type="ARBA" id="ARBA00005716"/>
    </source>
</evidence>
<dbReference type="Gene3D" id="1.20.58.1710">
    <property type="match status" value="1"/>
</dbReference>
<comment type="caution">
    <text evidence="11">The sequence shown here is derived from an EMBL/GenBank/DDBJ whole genome shotgun (WGS) entry which is preliminary data.</text>
</comment>
<evidence type="ECO:0000256" key="7">
    <source>
        <dbReference type="ARBA" id="ARBA00023242"/>
    </source>
</evidence>
<accession>A0ABR0SL84</accession>
<feature type="region of interest" description="Disordered" evidence="10">
    <location>
        <begin position="164"/>
        <end position="205"/>
    </location>
</feature>
<dbReference type="Proteomes" id="UP001338125">
    <property type="component" value="Unassembled WGS sequence"/>
</dbReference>
<evidence type="ECO:0000256" key="6">
    <source>
        <dbReference type="ARBA" id="ARBA00023163"/>
    </source>
</evidence>
<reference evidence="11 12" key="1">
    <citation type="submission" date="2024-01" db="EMBL/GenBank/DDBJ databases">
        <title>Complete genome of Cladobotryum mycophilum ATHUM6906.</title>
        <authorList>
            <person name="Christinaki A.C."/>
            <person name="Myridakis A.I."/>
            <person name="Kouvelis V.N."/>
        </authorList>
    </citation>
    <scope>NUCLEOTIDE SEQUENCE [LARGE SCALE GENOMIC DNA]</scope>
    <source>
        <strain evidence="11 12">ATHUM6906</strain>
    </source>
</reference>
<keyword evidence="6 9" id="KW-0804">Transcription</keyword>
<gene>
    <name evidence="9" type="primary">MED8</name>
    <name evidence="11" type="ORF">PT974_06315</name>
</gene>
<dbReference type="PANTHER" id="PTHR13074:SF9">
    <property type="entry name" value="MEDIATOR OF RNA POLYMERASE II TRANSCRIPTION SUBUNIT 8"/>
    <property type="match status" value="1"/>
</dbReference>
<evidence type="ECO:0000313" key="12">
    <source>
        <dbReference type="Proteomes" id="UP001338125"/>
    </source>
</evidence>
<comment type="subcellular location">
    <subcellularLocation>
        <location evidence="1 9">Nucleus</location>
    </subcellularLocation>
</comment>
<dbReference type="InterPro" id="IPR019364">
    <property type="entry name" value="Mediatior_Med8_fun/met"/>
</dbReference>
<evidence type="ECO:0000256" key="10">
    <source>
        <dbReference type="SAM" id="MobiDB-lite"/>
    </source>
</evidence>
<comment type="function">
    <text evidence="9">Component of the Mediator complex, a coactivator involved in the regulated transcription of nearly all RNA polymerase II-dependent genes. Mediator functions as a bridge to convey information from gene-specific regulatory proteins to the basal RNA polymerase II transcription machinery. Mediator is recruited to promoters by direct interactions with regulatory proteins and serves as a scaffold for the assembly of a functional preinitiation complex with RNA polymerase II and the general transcription factors.</text>
</comment>
<keyword evidence="12" id="KW-1185">Reference proteome</keyword>